<dbReference type="PANTHER" id="PTHR43566:SF2">
    <property type="entry name" value="DUF4143 DOMAIN-CONTAINING PROTEIN"/>
    <property type="match status" value="1"/>
</dbReference>
<evidence type="ECO:0000313" key="2">
    <source>
        <dbReference type="EMBL" id="KXU34814.1"/>
    </source>
</evidence>
<reference evidence="2 3" key="1">
    <citation type="submission" date="2016-02" db="EMBL/GenBank/DDBJ databases">
        <authorList>
            <person name="Wen L."/>
            <person name="He K."/>
            <person name="Yang H."/>
        </authorList>
    </citation>
    <scope>NUCLEOTIDE SEQUENCE [LARGE SCALE GENOMIC DNA]</scope>
    <source>
        <strain evidence="2 3">CV41</strain>
    </source>
</reference>
<comment type="caution">
    <text evidence="2">The sequence shown here is derived from an EMBL/GenBank/DDBJ whole genome shotgun (WGS) entry which is preliminary data.</text>
</comment>
<evidence type="ECO:0000259" key="1">
    <source>
        <dbReference type="SMART" id="SM00382"/>
    </source>
</evidence>
<dbReference type="InterPro" id="IPR003593">
    <property type="entry name" value="AAA+_ATPase"/>
</dbReference>
<dbReference type="EMBL" id="LSZP01000048">
    <property type="protein sequence ID" value="KXU34814.1"/>
    <property type="molecule type" value="Genomic_DNA"/>
</dbReference>
<dbReference type="Proteomes" id="UP000071392">
    <property type="component" value="Unassembled WGS sequence"/>
</dbReference>
<dbReference type="SUPFAM" id="SSF52540">
    <property type="entry name" value="P-loop containing nucleoside triphosphate hydrolases"/>
    <property type="match status" value="1"/>
</dbReference>
<proteinExistence type="predicted"/>
<dbReference type="SMART" id="SM00382">
    <property type="entry name" value="AAA"/>
    <property type="match status" value="1"/>
</dbReference>
<dbReference type="Pfam" id="PF13173">
    <property type="entry name" value="AAA_14"/>
    <property type="match status" value="1"/>
</dbReference>
<protein>
    <submittedName>
        <fullName evidence="2">ATPase</fullName>
    </submittedName>
</protein>
<dbReference type="Pfam" id="PF13635">
    <property type="entry name" value="DUF4143"/>
    <property type="match status" value="1"/>
</dbReference>
<dbReference type="InterPro" id="IPR025420">
    <property type="entry name" value="DUF4143"/>
</dbReference>
<dbReference type="InterPro" id="IPR041682">
    <property type="entry name" value="AAA_14"/>
</dbReference>
<feature type="domain" description="AAA+ ATPase" evidence="1">
    <location>
        <begin position="16"/>
        <end position="134"/>
    </location>
</feature>
<sequence length="391" mass="42933">MIERATEAEVKRALGKNAAVGLLGPRQVGKTTLAEAIARAFEPTPIYLDLESPEDLAKLGDPGAYFRANEGRLIILDEVQRAPELFAVLRGVIDRRRRRGLRTAQFLILGSASLDLLRQSSESLAGRIAYTELTGLTAEEIGGGAQPRLSELWLRGGFPDSFLAGDDRDSLDWRRDFIRTYLERDVPQLGPRIPATVLRRLWTMLAHLQGGQLNTAQLGGSLGLSAPTARRYVELLEDLLLVRMLRPWSRNVGKRLVKSPKVYLRDSGLTHALLGLETLDDLLGHPVAGPSWEGFVIENLLSCLPKSAEAWFYRTAAGAEIDLVIQRGQAVTAIEIKRSSAPTVSKGFYLGCADIGASARFVVYPGEERFPLGKDTEAISLVELMALLHES</sequence>
<keyword evidence="3" id="KW-1185">Reference proteome</keyword>
<dbReference type="PANTHER" id="PTHR43566">
    <property type="entry name" value="CONSERVED PROTEIN"/>
    <property type="match status" value="1"/>
</dbReference>
<dbReference type="RefSeq" id="WP_068712722.1">
    <property type="nucleotide sequence ID" value="NZ_LSZP01000048.1"/>
</dbReference>
<name>A0A139SK02_9BACT</name>
<dbReference type="OrthoDB" id="9801684at2"/>
<organism evidence="2 3">
    <name type="scientific">Cephaloticoccus capnophilus</name>
    <dbReference type="NCBI Taxonomy" id="1548208"/>
    <lineage>
        <taxon>Bacteria</taxon>
        <taxon>Pseudomonadati</taxon>
        <taxon>Verrucomicrobiota</taxon>
        <taxon>Opitutia</taxon>
        <taxon>Opitutales</taxon>
        <taxon>Opitutaceae</taxon>
        <taxon>Cephaloticoccus</taxon>
    </lineage>
</organism>
<accession>A0A139SK02</accession>
<dbReference type="Gene3D" id="3.40.50.300">
    <property type="entry name" value="P-loop containing nucleotide triphosphate hydrolases"/>
    <property type="match status" value="1"/>
</dbReference>
<gene>
    <name evidence="2" type="ORF">AXK12_06930</name>
</gene>
<dbReference type="AlphaFoldDB" id="A0A139SK02"/>
<dbReference type="CDD" id="cd00009">
    <property type="entry name" value="AAA"/>
    <property type="match status" value="1"/>
</dbReference>
<dbReference type="InterPro" id="IPR027417">
    <property type="entry name" value="P-loop_NTPase"/>
</dbReference>
<evidence type="ECO:0000313" key="3">
    <source>
        <dbReference type="Proteomes" id="UP000071392"/>
    </source>
</evidence>